<dbReference type="STRING" id="688246.Premu_2134"/>
<dbReference type="GO" id="GO:0020037">
    <property type="term" value="F:heme binding"/>
    <property type="evidence" value="ECO:0007669"/>
    <property type="project" value="InterPro"/>
</dbReference>
<gene>
    <name evidence="9" type="ORF">Premu_2134</name>
</gene>
<dbReference type="RefSeq" id="WP_007575146.1">
    <property type="nucleotide sequence ID" value="NZ_BPTS01000002.1"/>
</dbReference>
<comment type="subcellular location">
    <subcellularLocation>
        <location evidence="1">Membrane</location>
        <topology evidence="1">Multi-pass membrane protein</topology>
    </subcellularLocation>
</comment>
<dbReference type="EMBL" id="GL945017">
    <property type="protein sequence ID" value="EGN57524.1"/>
    <property type="molecule type" value="Genomic_DNA"/>
</dbReference>
<evidence type="ECO:0000259" key="7">
    <source>
        <dbReference type="Pfam" id="PF01578"/>
    </source>
</evidence>
<dbReference type="InterPro" id="IPR002541">
    <property type="entry name" value="Cyt_c_assembly"/>
</dbReference>
<dbReference type="Pfam" id="PF01578">
    <property type="entry name" value="Cytochrom_C_asm"/>
    <property type="match status" value="1"/>
</dbReference>
<evidence type="ECO:0000259" key="8">
    <source>
        <dbReference type="Pfam" id="PF05140"/>
    </source>
</evidence>
<dbReference type="InterPro" id="IPR007816">
    <property type="entry name" value="ResB-like_domain"/>
</dbReference>
<feature type="transmembrane region" description="Helical" evidence="6">
    <location>
        <begin position="678"/>
        <end position="698"/>
    </location>
</feature>
<sequence length="733" mass="83170">MNLSRIRKPLEIIYVLLIVVMAAATVIENVKGTLFVQQSVYGSWWFMALWALLAALAIAYILKRHVHRWNILLLHAAMVVMLLGALLTHLTAYQGIVHLRGDQPSNEVEQMTSMTETTRRTLPFYVRLDRFEKLNHVGTDAAADYVTRFVIMDGPRSVHAQVSMNKIYHYRGIRFYQASYDTDNQGSYLSVNSDPWGIPVTYTGYALFFVALLWLLVDPKGTFRSLCRELAASDSFGNALGIILLLSLSLPAKAQTTIPEKTADRFGHLLINYNERICPVQTFALDFTQKLYGRRSYEGRSAEQVLFSWIFYPQEWNNEPFIRVKNKEMRRQFGLPDHASVNAFFRNGSYILGPALVEYGQGNNDTFHKACADIDGKLALVMQLRQGDPLSLFPYTFHDGTTQWFSPFEKYPKRLPRREILFFRNVFPLIYGQLLQGNNGTVDEILMKIGEYQQKEGGKSLPSRLAYRAEIIYNACPLATVLFVVNLTLGILGIILVFWNRFSFLPLKILLGLSFAALTFLLALRWIITGNIPMGNGYETMLSVAWMTQLATLIYIICTRKGSGLMTAFAFLLSGFFLLVSHLSMMDPAMGPLVPVLNSPLLSIHVSFMMMSYALLALTFLCGVMGLLSKRRAGPLQLLSRIFLYPAIVTLGIGIFLGAVWANVSWGNYWSWDPKETWALITFMIYAVALHTQSLPWLKLPHHYHLLMTLAFLSIVMTYFGVNYFLSGMHSYA</sequence>
<feature type="domain" description="ResB-like" evidence="8">
    <location>
        <begin position="65"/>
        <end position="186"/>
    </location>
</feature>
<accession>F8N7X8</accession>
<evidence type="ECO:0000256" key="2">
    <source>
        <dbReference type="ARBA" id="ARBA00022692"/>
    </source>
</evidence>
<dbReference type="eggNOG" id="COG1333">
    <property type="taxonomic scope" value="Bacteria"/>
</dbReference>
<evidence type="ECO:0000313" key="9">
    <source>
        <dbReference type="EMBL" id="EGN57524.1"/>
    </source>
</evidence>
<evidence type="ECO:0000256" key="1">
    <source>
        <dbReference type="ARBA" id="ARBA00004141"/>
    </source>
</evidence>
<dbReference type="PANTHER" id="PTHR30071">
    <property type="entry name" value="HEME EXPORTER PROTEIN C"/>
    <property type="match status" value="1"/>
</dbReference>
<dbReference type="AlphaFoldDB" id="F8N7X8"/>
<dbReference type="OrthoDB" id="9814290at2"/>
<keyword evidence="10" id="KW-1185">Reference proteome</keyword>
<feature type="transmembrane region" description="Helical" evidence="6">
    <location>
        <begin position="42"/>
        <end position="62"/>
    </location>
</feature>
<dbReference type="Pfam" id="PF05140">
    <property type="entry name" value="ResB"/>
    <property type="match status" value="1"/>
</dbReference>
<evidence type="ECO:0000256" key="5">
    <source>
        <dbReference type="ARBA" id="ARBA00023136"/>
    </source>
</evidence>
<evidence type="ECO:0000256" key="6">
    <source>
        <dbReference type="SAM" id="Phobius"/>
    </source>
</evidence>
<feature type="transmembrane region" description="Helical" evidence="6">
    <location>
        <begin position="471"/>
        <end position="497"/>
    </location>
</feature>
<name>F8N7X8_9BACT</name>
<reference evidence="10" key="1">
    <citation type="journal article" date="2011" name="Stand. Genomic Sci.">
        <title>Non-contiguous finished genome sequence of the opportunistic oral pathogen Prevotella multisaccharivorax type strain (PPPA20).</title>
        <authorList>
            <person name="Pati A."/>
            <person name="Gronow S."/>
            <person name="Lu M."/>
            <person name="Lapidus A."/>
            <person name="Nolan M."/>
            <person name="Lucas S."/>
            <person name="Hammon N."/>
            <person name="Deshpande S."/>
            <person name="Cheng J.F."/>
            <person name="Tapia R."/>
            <person name="Han C."/>
            <person name="Goodwin L."/>
            <person name="Pitluck S."/>
            <person name="Liolios K."/>
            <person name="Pagani I."/>
            <person name="Mavromatis K."/>
            <person name="Mikhailova N."/>
            <person name="Huntemann M."/>
            <person name="Chen A."/>
            <person name="Palaniappan K."/>
            <person name="Land M."/>
            <person name="Hauser L."/>
            <person name="Detter J.C."/>
            <person name="Brambilla E.M."/>
            <person name="Rohde M."/>
            <person name="Goker M."/>
            <person name="Woyke T."/>
            <person name="Bristow J."/>
            <person name="Eisen J.A."/>
            <person name="Markowitz V."/>
            <person name="Hugenholtz P."/>
            <person name="Kyrpides N.C."/>
            <person name="Klenk H.P."/>
            <person name="Ivanova N."/>
        </authorList>
    </citation>
    <scope>NUCLEOTIDE SEQUENCE [LARGE SCALE GENOMIC DNA]</scope>
    <source>
        <strain evidence="10">DSM 17128</strain>
    </source>
</reference>
<feature type="transmembrane region" description="Helical" evidence="6">
    <location>
        <begin position="705"/>
        <end position="726"/>
    </location>
</feature>
<feature type="transmembrane region" description="Helical" evidence="6">
    <location>
        <begin position="509"/>
        <end position="528"/>
    </location>
</feature>
<feature type="transmembrane region" description="Helical" evidence="6">
    <location>
        <begin position="69"/>
        <end position="90"/>
    </location>
</feature>
<evidence type="ECO:0000313" key="10">
    <source>
        <dbReference type="Proteomes" id="UP000002772"/>
    </source>
</evidence>
<keyword evidence="3" id="KW-0201">Cytochrome c-type biogenesis</keyword>
<dbReference type="Proteomes" id="UP000002772">
    <property type="component" value="Unassembled WGS sequence"/>
</dbReference>
<feature type="transmembrane region" description="Helical" evidence="6">
    <location>
        <begin position="642"/>
        <end position="666"/>
    </location>
</feature>
<evidence type="ECO:0000256" key="3">
    <source>
        <dbReference type="ARBA" id="ARBA00022748"/>
    </source>
</evidence>
<dbReference type="eggNOG" id="COG0755">
    <property type="taxonomic scope" value="Bacteria"/>
</dbReference>
<feature type="transmembrane region" description="Helical" evidence="6">
    <location>
        <begin position="604"/>
        <end position="630"/>
    </location>
</feature>
<feature type="transmembrane region" description="Helical" evidence="6">
    <location>
        <begin position="540"/>
        <end position="558"/>
    </location>
</feature>
<dbReference type="HOGENOM" id="CLU_008710_0_0_10"/>
<dbReference type="PANTHER" id="PTHR30071:SF1">
    <property type="entry name" value="CYTOCHROME B_B6 PROTEIN-RELATED"/>
    <property type="match status" value="1"/>
</dbReference>
<feature type="transmembrane region" description="Helical" evidence="6">
    <location>
        <begin position="565"/>
        <end position="584"/>
    </location>
</feature>
<feature type="transmembrane region" description="Helical" evidence="6">
    <location>
        <begin position="12"/>
        <end position="30"/>
    </location>
</feature>
<keyword evidence="5 6" id="KW-0472">Membrane</keyword>
<protein>
    <submittedName>
        <fullName evidence="9">Cytochrome c assembly protein</fullName>
    </submittedName>
</protein>
<feature type="transmembrane region" description="Helical" evidence="6">
    <location>
        <begin position="196"/>
        <end position="217"/>
    </location>
</feature>
<dbReference type="GO" id="GO:0017004">
    <property type="term" value="P:cytochrome complex assembly"/>
    <property type="evidence" value="ECO:0007669"/>
    <property type="project" value="UniProtKB-KW"/>
</dbReference>
<dbReference type="GO" id="GO:0005886">
    <property type="term" value="C:plasma membrane"/>
    <property type="evidence" value="ECO:0007669"/>
    <property type="project" value="TreeGrafter"/>
</dbReference>
<dbReference type="InterPro" id="IPR045062">
    <property type="entry name" value="Cyt_c_biogenesis_CcsA/CcmC"/>
</dbReference>
<proteinExistence type="predicted"/>
<keyword evidence="2 6" id="KW-0812">Transmembrane</keyword>
<feature type="domain" description="Cytochrome c assembly protein" evidence="7">
    <location>
        <begin position="535"/>
        <end position="730"/>
    </location>
</feature>
<evidence type="ECO:0000256" key="4">
    <source>
        <dbReference type="ARBA" id="ARBA00022989"/>
    </source>
</evidence>
<keyword evidence="4 6" id="KW-1133">Transmembrane helix</keyword>
<organism evidence="9 10">
    <name type="scientific">Hallella multisaccharivorax DSM 17128</name>
    <dbReference type="NCBI Taxonomy" id="688246"/>
    <lineage>
        <taxon>Bacteria</taxon>
        <taxon>Pseudomonadati</taxon>
        <taxon>Bacteroidota</taxon>
        <taxon>Bacteroidia</taxon>
        <taxon>Bacteroidales</taxon>
        <taxon>Prevotellaceae</taxon>
        <taxon>Hallella</taxon>
    </lineage>
</organism>